<name>A0AAW8YNE8_PEDAC</name>
<protein>
    <submittedName>
        <fullName evidence="1">Uncharacterized protein</fullName>
    </submittedName>
</protein>
<reference evidence="1" key="1">
    <citation type="journal article" date="2023" name="PeerJ">
        <title>Selection and evaluation of lactic acid bacteria from chicken feces in Thailand as potential probiotics.</title>
        <authorList>
            <person name="Khurajog B."/>
            <person name="Disastra Y."/>
            <person name="Lawwyne L.D."/>
            <person name="Sirichokchatchawan W."/>
            <person name="Niyomtham W."/>
            <person name="Yindee J."/>
            <person name="Hampson D.J."/>
            <person name="Prapasarakul N."/>
        </authorList>
    </citation>
    <scope>NUCLEOTIDE SEQUENCE</scope>
    <source>
        <strain evidence="1">BF14</strain>
    </source>
</reference>
<dbReference type="RefSeq" id="WP_317052056.1">
    <property type="nucleotide sequence ID" value="NZ_CP140878.1"/>
</dbReference>
<dbReference type="AlphaFoldDB" id="A0AAW8YNE8"/>
<organism evidence="1 2">
    <name type="scientific">Pediococcus acidilactici</name>
    <dbReference type="NCBI Taxonomy" id="1254"/>
    <lineage>
        <taxon>Bacteria</taxon>
        <taxon>Bacillati</taxon>
        <taxon>Bacillota</taxon>
        <taxon>Bacilli</taxon>
        <taxon>Lactobacillales</taxon>
        <taxon>Lactobacillaceae</taxon>
        <taxon>Pediococcus</taxon>
        <taxon>Pediococcus acidilactici group</taxon>
    </lineage>
</organism>
<sequence length="136" mass="15247">MKTNQDKLTLNVSLDMDDFNQAMTEYKKDSALLIVEKGKAPELFIDGKAYPVVHLSYQYLTDGINRGVNMLVAEYMDGDKVKHIMVDNNTGEISSGNEYCLGHCGDDDIEAIDELVKRGFTKLQALEAYQCLCNLN</sequence>
<evidence type="ECO:0000313" key="2">
    <source>
        <dbReference type="Proteomes" id="UP001280415"/>
    </source>
</evidence>
<evidence type="ECO:0000313" key="1">
    <source>
        <dbReference type="EMBL" id="MDV2911040.1"/>
    </source>
</evidence>
<dbReference type="Proteomes" id="UP001280415">
    <property type="component" value="Unassembled WGS sequence"/>
</dbReference>
<accession>A0AAW8YNE8</accession>
<comment type="caution">
    <text evidence="1">The sequence shown here is derived from an EMBL/GenBank/DDBJ whole genome shotgun (WGS) entry which is preliminary data.</text>
</comment>
<reference evidence="1" key="2">
    <citation type="submission" date="2023-10" db="EMBL/GenBank/DDBJ databases">
        <authorList>
            <person name="Khurajog B."/>
        </authorList>
    </citation>
    <scope>NUCLEOTIDE SEQUENCE</scope>
    <source>
        <strain evidence="1">BF14</strain>
    </source>
</reference>
<gene>
    <name evidence="1" type="ORF">R0H03_04060</name>
</gene>
<dbReference type="EMBL" id="JAWJAX010000003">
    <property type="protein sequence ID" value="MDV2911040.1"/>
    <property type="molecule type" value="Genomic_DNA"/>
</dbReference>
<proteinExistence type="predicted"/>